<reference evidence="5 6" key="1">
    <citation type="submission" date="2017-10" db="EMBL/GenBank/DDBJ databases">
        <title>Resolving the taxonomy of Roseburia spp., Eubacterium rectale and Agathobacter spp. through phylogenomic analysis.</title>
        <authorList>
            <person name="Sheridan P.O."/>
            <person name="Walker A.W."/>
            <person name="Duncan S.H."/>
            <person name="Scott K.P."/>
            <person name="Toole P.W.O."/>
            <person name="Luis P."/>
            <person name="Flint H.J."/>
        </authorList>
    </citation>
    <scope>NUCLEOTIDE SEQUENCE [LARGE SCALE GENOMIC DNA]</scope>
    <source>
        <strain evidence="5 6">JK623</strain>
    </source>
</reference>
<dbReference type="GO" id="GO:0005524">
    <property type="term" value="F:ATP binding"/>
    <property type="evidence" value="ECO:0007669"/>
    <property type="project" value="UniProtKB-KW"/>
</dbReference>
<evidence type="ECO:0000256" key="3">
    <source>
        <dbReference type="ARBA" id="ARBA00022840"/>
    </source>
</evidence>
<dbReference type="EMBL" id="PDYG01000006">
    <property type="protein sequence ID" value="PHU38513.1"/>
    <property type="molecule type" value="Genomic_DNA"/>
</dbReference>
<dbReference type="InterPro" id="IPR017871">
    <property type="entry name" value="ABC_transporter-like_CS"/>
</dbReference>
<evidence type="ECO:0000259" key="4">
    <source>
        <dbReference type="PROSITE" id="PS50893"/>
    </source>
</evidence>
<keyword evidence="6" id="KW-1185">Reference proteome</keyword>
<dbReference type="GO" id="GO:0016887">
    <property type="term" value="F:ATP hydrolysis activity"/>
    <property type="evidence" value="ECO:0007669"/>
    <property type="project" value="InterPro"/>
</dbReference>
<dbReference type="PANTHER" id="PTHR42939">
    <property type="entry name" value="ABC TRANSPORTER ATP-BINDING PROTEIN ALBC-RELATED"/>
    <property type="match status" value="1"/>
</dbReference>
<accession>A0A2G3E5Y9</accession>
<dbReference type="AlphaFoldDB" id="A0A2G3E5Y9"/>
<dbReference type="InterPro" id="IPR051782">
    <property type="entry name" value="ABC_Transporter_VariousFunc"/>
</dbReference>
<dbReference type="InterPro" id="IPR027417">
    <property type="entry name" value="P-loop_NTPase"/>
</dbReference>
<comment type="caution">
    <text evidence="5">The sequence shown here is derived from an EMBL/GenBank/DDBJ whole genome shotgun (WGS) entry which is preliminary data.</text>
</comment>
<dbReference type="PROSITE" id="PS00211">
    <property type="entry name" value="ABC_TRANSPORTER_1"/>
    <property type="match status" value="1"/>
</dbReference>
<dbReference type="Pfam" id="PF00005">
    <property type="entry name" value="ABC_tran"/>
    <property type="match status" value="1"/>
</dbReference>
<evidence type="ECO:0000256" key="2">
    <source>
        <dbReference type="ARBA" id="ARBA00022741"/>
    </source>
</evidence>
<dbReference type="SUPFAM" id="SSF52540">
    <property type="entry name" value="P-loop containing nucleoside triphosphate hydrolases"/>
    <property type="match status" value="1"/>
</dbReference>
<reference evidence="5 6" key="2">
    <citation type="submission" date="2017-10" db="EMBL/GenBank/DDBJ databases">
        <authorList>
            <person name="Banno H."/>
            <person name="Chua N.-H."/>
        </authorList>
    </citation>
    <scope>NUCLEOTIDE SEQUENCE [LARGE SCALE GENOMIC DNA]</scope>
    <source>
        <strain evidence="5 6">JK623</strain>
    </source>
</reference>
<dbReference type="RefSeq" id="WP_099385437.1">
    <property type="nucleotide sequence ID" value="NZ_JANSWH010000099.1"/>
</dbReference>
<dbReference type="Gene3D" id="3.40.50.300">
    <property type="entry name" value="P-loop containing nucleotide triphosphate hydrolases"/>
    <property type="match status" value="1"/>
</dbReference>
<dbReference type="InterPro" id="IPR003439">
    <property type="entry name" value="ABC_transporter-like_ATP-bd"/>
</dbReference>
<evidence type="ECO:0000313" key="5">
    <source>
        <dbReference type="EMBL" id="PHU38513.1"/>
    </source>
</evidence>
<dbReference type="PROSITE" id="PS50893">
    <property type="entry name" value="ABC_TRANSPORTER_2"/>
    <property type="match status" value="1"/>
</dbReference>
<dbReference type="PANTHER" id="PTHR42939:SF1">
    <property type="entry name" value="ABC TRANSPORTER ATP-BINDING PROTEIN ALBC-RELATED"/>
    <property type="match status" value="1"/>
</dbReference>
<sequence>MNDKLTLKNISKNYKDKEVLHSINLEFEHGLYGLLGPNGAGKTTLLNIMVGILEKSCGTIEWNGNDIFHNPEEYRSGIGFLPQHLDFYHNFTGEQFLEYMSKLKEVDSTEVNRVLNVMNLESVRFKKISSYSGGMKQRLGIAQAILGSPKLLVLDEPTVGLDLEERAHFKKYLKELSNESIVILSTHIVSDVEEVSDYVIFLKNGQIQKQIANDQLSHLEELYLSVQEEEC</sequence>
<name>A0A2G3E5Y9_9FIRM</name>
<dbReference type="InterPro" id="IPR003593">
    <property type="entry name" value="AAA+_ATPase"/>
</dbReference>
<keyword evidence="2" id="KW-0547">Nucleotide-binding</keyword>
<dbReference type="Proteomes" id="UP000224563">
    <property type="component" value="Unassembled WGS sequence"/>
</dbReference>
<protein>
    <submittedName>
        <fullName evidence="5">ABC transporter ATP-binding protein</fullName>
    </submittedName>
</protein>
<keyword evidence="3 5" id="KW-0067">ATP-binding</keyword>
<evidence type="ECO:0000256" key="1">
    <source>
        <dbReference type="ARBA" id="ARBA00022448"/>
    </source>
</evidence>
<keyword evidence="1" id="KW-0813">Transport</keyword>
<evidence type="ECO:0000313" key="6">
    <source>
        <dbReference type="Proteomes" id="UP000224563"/>
    </source>
</evidence>
<gene>
    <name evidence="5" type="ORF">CSX02_01980</name>
</gene>
<feature type="domain" description="ABC transporter" evidence="4">
    <location>
        <begin position="5"/>
        <end position="229"/>
    </location>
</feature>
<organism evidence="5 6">
    <name type="scientific">Agathobacter ruminis</name>
    <dbReference type="NCBI Taxonomy" id="1712665"/>
    <lineage>
        <taxon>Bacteria</taxon>
        <taxon>Bacillati</taxon>
        <taxon>Bacillota</taxon>
        <taxon>Clostridia</taxon>
        <taxon>Lachnospirales</taxon>
        <taxon>Lachnospiraceae</taxon>
        <taxon>Agathobacter</taxon>
    </lineage>
</organism>
<proteinExistence type="predicted"/>
<dbReference type="SMART" id="SM00382">
    <property type="entry name" value="AAA"/>
    <property type="match status" value="1"/>
</dbReference>